<dbReference type="EMBL" id="JAUSVB010000001">
    <property type="protein sequence ID" value="MDQ0372583.1"/>
    <property type="molecule type" value="Genomic_DNA"/>
</dbReference>
<feature type="compositionally biased region" description="Low complexity" evidence="1">
    <location>
        <begin position="167"/>
        <end position="189"/>
    </location>
</feature>
<evidence type="ECO:0000256" key="1">
    <source>
        <dbReference type="SAM" id="MobiDB-lite"/>
    </source>
</evidence>
<reference evidence="2 3" key="1">
    <citation type="submission" date="2023-07" db="EMBL/GenBank/DDBJ databases">
        <title>Sorghum-associated microbial communities from plants grown in Nebraska, USA.</title>
        <authorList>
            <person name="Schachtman D."/>
        </authorList>
    </citation>
    <scope>NUCLEOTIDE SEQUENCE [LARGE SCALE GENOMIC DNA]</scope>
    <source>
        <strain evidence="2 3">BE332</strain>
    </source>
</reference>
<comment type="caution">
    <text evidence="2">The sequence shown here is derived from an EMBL/GenBank/DDBJ whole genome shotgun (WGS) entry which is preliminary data.</text>
</comment>
<keyword evidence="3" id="KW-1185">Reference proteome</keyword>
<name>A0ABU0EBE2_9CELL</name>
<feature type="region of interest" description="Disordered" evidence="1">
    <location>
        <begin position="166"/>
        <end position="195"/>
    </location>
</feature>
<evidence type="ECO:0000313" key="2">
    <source>
        <dbReference type="EMBL" id="MDQ0372583.1"/>
    </source>
</evidence>
<dbReference type="Proteomes" id="UP001239626">
    <property type="component" value="Unassembled WGS sequence"/>
</dbReference>
<evidence type="ECO:0000313" key="3">
    <source>
        <dbReference type="Proteomes" id="UP001239626"/>
    </source>
</evidence>
<sequence>MRGQLRSVSGVLAALVPGRRVPGLNFDNPVTSVVAPTAPDDRGREPGPHLRLRLSSVDKRLPLRGWLQRGWRSQTRSRRPSRLGVRITCRSAGGAVPGPPPHGVRRSSVPASSDSDAEASCEGIEAPPARTGTWEGSGPDIAVQPMSLARRPSCRRCRALPARRRPISSGRAGARRAPSGALARSPAAGTCRPDHARWSLPEWASTTGRTRSATSPRSAAGARLPANRIVAHALFHVKQSTTVSDSRLVCERRADRFSRPTFSA</sequence>
<proteinExistence type="predicted"/>
<feature type="compositionally biased region" description="Low complexity" evidence="1">
    <location>
        <begin position="106"/>
        <end position="120"/>
    </location>
</feature>
<organism evidence="2 3">
    <name type="scientific">Cellulomonas humilata</name>
    <dbReference type="NCBI Taxonomy" id="144055"/>
    <lineage>
        <taxon>Bacteria</taxon>
        <taxon>Bacillati</taxon>
        <taxon>Actinomycetota</taxon>
        <taxon>Actinomycetes</taxon>
        <taxon>Micrococcales</taxon>
        <taxon>Cellulomonadaceae</taxon>
        <taxon>Cellulomonas</taxon>
    </lineage>
</organism>
<protein>
    <submittedName>
        <fullName evidence="2">Uncharacterized protein</fullName>
    </submittedName>
</protein>
<accession>A0ABU0EBE2</accession>
<feature type="region of interest" description="Disordered" evidence="1">
    <location>
        <begin position="90"/>
        <end position="137"/>
    </location>
</feature>
<gene>
    <name evidence="2" type="ORF">J2X26_000880</name>
</gene>